<dbReference type="Pfam" id="PF26595">
    <property type="entry name" value="A_ENA"/>
    <property type="match status" value="1"/>
</dbReference>
<name>A0ABU4G3A3_9BACL</name>
<dbReference type="Proteomes" id="UP001280629">
    <property type="component" value="Unassembled WGS sequence"/>
</dbReference>
<sequence>MDHARMLNQLQAAASDSLQTGTLTLGEIIIVSALLTEFATTAILFEEVRKFDEFNDNNTTPCQKIEYNEALADVLKGVCCIEDAVVKKIRAGIAYDAAQDTPDTPVNDGCCGRD</sequence>
<dbReference type="RefSeq" id="WP_317936356.1">
    <property type="nucleotide sequence ID" value="NZ_JAUBDH010000007.1"/>
</dbReference>
<comment type="caution">
    <text evidence="1">The sequence shown here is derived from an EMBL/GenBank/DDBJ whole genome shotgun (WGS) entry which is preliminary data.</text>
</comment>
<evidence type="ECO:0000313" key="1">
    <source>
        <dbReference type="EMBL" id="MDW0110798.1"/>
    </source>
</evidence>
<organism evidence="1 2">
    <name type="scientific">Sporosarcina aquimarina</name>
    <dbReference type="NCBI Taxonomy" id="114975"/>
    <lineage>
        <taxon>Bacteria</taxon>
        <taxon>Bacillati</taxon>
        <taxon>Bacillota</taxon>
        <taxon>Bacilli</taxon>
        <taxon>Bacillales</taxon>
        <taxon>Caryophanaceae</taxon>
        <taxon>Sporosarcina</taxon>
    </lineage>
</organism>
<proteinExistence type="predicted"/>
<dbReference type="InterPro" id="IPR058705">
    <property type="entry name" value="A_ENA"/>
</dbReference>
<keyword evidence="2" id="KW-1185">Reference proteome</keyword>
<gene>
    <name evidence="1" type="ORF">QT716_12185</name>
</gene>
<evidence type="ECO:0000313" key="2">
    <source>
        <dbReference type="Proteomes" id="UP001280629"/>
    </source>
</evidence>
<protein>
    <submittedName>
        <fullName evidence="1">Uncharacterized protein</fullName>
    </submittedName>
</protein>
<dbReference type="EMBL" id="JAUBDH010000007">
    <property type="protein sequence ID" value="MDW0110798.1"/>
    <property type="molecule type" value="Genomic_DNA"/>
</dbReference>
<accession>A0ABU4G3A3</accession>
<reference evidence="1 2" key="1">
    <citation type="submission" date="2023-06" db="EMBL/GenBank/DDBJ databases">
        <title>Sporosarcina sp. nov., isolated from Korean traditional fermented seafood 'Jeotgal'.</title>
        <authorList>
            <person name="Yang A.-I."/>
            <person name="Shin N.-R."/>
        </authorList>
    </citation>
    <scope>NUCLEOTIDE SEQUENCE [LARGE SCALE GENOMIC DNA]</scope>
    <source>
        <strain evidence="1 2">KCTC3840</strain>
    </source>
</reference>